<organism evidence="1 2">
    <name type="scientific">Caballeronia udeis</name>
    <dbReference type="NCBI Taxonomy" id="1232866"/>
    <lineage>
        <taxon>Bacteria</taxon>
        <taxon>Pseudomonadati</taxon>
        <taxon>Pseudomonadota</taxon>
        <taxon>Betaproteobacteria</taxon>
        <taxon>Burkholderiales</taxon>
        <taxon>Burkholderiaceae</taxon>
        <taxon>Caballeronia</taxon>
    </lineage>
</organism>
<reference evidence="1 2" key="2">
    <citation type="submission" date="2024-11" db="EMBL/GenBank/DDBJ databases">
        <title>Using genomics to understand microbial adaptation to soil warming.</title>
        <authorList>
            <person name="Deangelis K.M. PhD."/>
        </authorList>
    </citation>
    <scope>NUCLEOTIDE SEQUENCE [LARGE SCALE GENOMIC DNA]</scope>
    <source>
        <strain evidence="1 2">GAS97</strain>
    </source>
</reference>
<name>A0ABW8MBT9_9BURK</name>
<protein>
    <submittedName>
        <fullName evidence="1">Uncharacterized protein</fullName>
    </submittedName>
</protein>
<dbReference type="EMBL" id="JBIYDN010000003">
    <property type="protein sequence ID" value="MFK4441124.1"/>
    <property type="molecule type" value="Genomic_DNA"/>
</dbReference>
<dbReference type="RefSeq" id="WP_404604848.1">
    <property type="nucleotide sequence ID" value="NZ_JBIYDN010000003.1"/>
</dbReference>
<sequence>MTAIVTVTFNPVVEVSMGVNLIQRGAAPAHTSRNGIAGSKHAHLTLRVRATPSLLFDAERPLE</sequence>
<gene>
    <name evidence="1" type="ORF">ABH943_001135</name>
</gene>
<proteinExistence type="predicted"/>
<dbReference type="Proteomes" id="UP001620514">
    <property type="component" value="Unassembled WGS sequence"/>
</dbReference>
<evidence type="ECO:0000313" key="1">
    <source>
        <dbReference type="EMBL" id="MFK4441124.1"/>
    </source>
</evidence>
<keyword evidence="2" id="KW-1185">Reference proteome</keyword>
<accession>A0ABW8MBT9</accession>
<evidence type="ECO:0000313" key="2">
    <source>
        <dbReference type="Proteomes" id="UP001620514"/>
    </source>
</evidence>
<reference evidence="1 2" key="1">
    <citation type="submission" date="2024-10" db="EMBL/GenBank/DDBJ databases">
        <authorList>
            <person name="Deangelis K."/>
            <person name="Huntemann M."/>
            <person name="Clum A."/>
            <person name="Wang J."/>
            <person name="Palaniappan K."/>
            <person name="Ritter S."/>
            <person name="Chen I.-M."/>
            <person name="Stamatis D."/>
            <person name="Reddy T."/>
            <person name="O'Malley R."/>
            <person name="Daum C."/>
            <person name="Ng V."/>
            <person name="Ivanova N."/>
            <person name="Kyrpides N."/>
            <person name="Woyke T."/>
        </authorList>
    </citation>
    <scope>NUCLEOTIDE SEQUENCE [LARGE SCALE GENOMIC DNA]</scope>
    <source>
        <strain evidence="1 2">GAS97</strain>
    </source>
</reference>
<comment type="caution">
    <text evidence="1">The sequence shown here is derived from an EMBL/GenBank/DDBJ whole genome shotgun (WGS) entry which is preliminary data.</text>
</comment>